<dbReference type="InterPro" id="IPR036291">
    <property type="entry name" value="NAD(P)-bd_dom_sf"/>
</dbReference>
<dbReference type="RefSeq" id="WP_243323467.1">
    <property type="nucleotide sequence ID" value="NZ_JAKZMM010000006.1"/>
</dbReference>
<proteinExistence type="predicted"/>
<keyword evidence="3" id="KW-1185">Reference proteome</keyword>
<dbReference type="EMBL" id="JAKZMM010000006">
    <property type="protein sequence ID" value="MCJ2379721.1"/>
    <property type="molecule type" value="Genomic_DNA"/>
</dbReference>
<dbReference type="InterPro" id="IPR050177">
    <property type="entry name" value="Lipid_A_modif_metabolic_enz"/>
</dbReference>
<feature type="domain" description="NAD-dependent epimerase/dehydratase" evidence="1">
    <location>
        <begin position="7"/>
        <end position="232"/>
    </location>
</feature>
<gene>
    <name evidence="2" type="ORF">MUN53_03715</name>
</gene>
<evidence type="ECO:0000313" key="3">
    <source>
        <dbReference type="Proteomes" id="UP001165444"/>
    </source>
</evidence>
<organism evidence="2 3">
    <name type="scientific">Parabacteroides faecalis</name>
    <dbReference type="NCBI Taxonomy" id="2924040"/>
    <lineage>
        <taxon>Bacteria</taxon>
        <taxon>Pseudomonadati</taxon>
        <taxon>Bacteroidota</taxon>
        <taxon>Bacteroidia</taxon>
        <taxon>Bacteroidales</taxon>
        <taxon>Tannerellaceae</taxon>
        <taxon>Parabacteroides</taxon>
    </lineage>
</organism>
<comment type="caution">
    <text evidence="2">The sequence shown here is derived from an EMBL/GenBank/DDBJ whole genome shotgun (WGS) entry which is preliminary data.</text>
</comment>
<dbReference type="SUPFAM" id="SSF51735">
    <property type="entry name" value="NAD(P)-binding Rossmann-fold domains"/>
    <property type="match status" value="1"/>
</dbReference>
<name>A0ABT0BY87_9BACT</name>
<accession>A0ABT0BY87</accession>
<evidence type="ECO:0000313" key="2">
    <source>
        <dbReference type="EMBL" id="MCJ2379721.1"/>
    </source>
</evidence>
<evidence type="ECO:0000259" key="1">
    <source>
        <dbReference type="Pfam" id="PF01370"/>
    </source>
</evidence>
<protein>
    <submittedName>
        <fullName evidence="2">NAD(P)-dependent oxidoreductase</fullName>
    </submittedName>
</protein>
<dbReference type="Pfam" id="PF01370">
    <property type="entry name" value="Epimerase"/>
    <property type="match status" value="1"/>
</dbReference>
<dbReference type="InterPro" id="IPR001509">
    <property type="entry name" value="Epimerase_deHydtase"/>
</dbReference>
<dbReference type="Gene3D" id="3.40.50.720">
    <property type="entry name" value="NAD(P)-binding Rossmann-like Domain"/>
    <property type="match status" value="1"/>
</dbReference>
<dbReference type="Proteomes" id="UP001165444">
    <property type="component" value="Unassembled WGS sequence"/>
</dbReference>
<dbReference type="PANTHER" id="PTHR43245:SF58">
    <property type="entry name" value="BLL5923 PROTEIN"/>
    <property type="match status" value="1"/>
</dbReference>
<sequence length="338" mass="38818">MKPVDKILITGASGFIGGFLVEEALKRGYEVWAGVRSHSSRRHLQDERIRFIELDYAHEKELDDQLKAFAQENGGWRYVIHNAGLTKTTDKALFYEVNAENTRRFMEGLARHCPPEKFLLMSSLSSCGIGDETGFTPIKLTDPQTPNTDYGKSKLLAENYLRQQHAFPYVILRPTGVYGPGEKDYFLEIKSIQQGLDLAVGKIPQRITFIYVKDLARVALSALEKEDIRNREYFVADGDVHTDASFARLVQELLHKKRVLHARVPLPLVYTACVFSEKIGRLFHKSMTLNSDKYQILKQRNWICDITPLQQDLGFQAEYPLRKGLEECISWYKQEGWL</sequence>
<dbReference type="PANTHER" id="PTHR43245">
    <property type="entry name" value="BIFUNCTIONAL POLYMYXIN RESISTANCE PROTEIN ARNA"/>
    <property type="match status" value="1"/>
</dbReference>
<reference evidence="2 3" key="1">
    <citation type="submission" date="2022-03" db="EMBL/GenBank/DDBJ databases">
        <title>Parabacteroides sp. nov. isolated from swine feces.</title>
        <authorList>
            <person name="Bak J.E."/>
        </authorList>
    </citation>
    <scope>NUCLEOTIDE SEQUENCE [LARGE SCALE GENOMIC DNA]</scope>
    <source>
        <strain evidence="2 3">AGMB00274</strain>
    </source>
</reference>